<evidence type="ECO:0000313" key="2">
    <source>
        <dbReference type="Proteomes" id="UP000324800"/>
    </source>
</evidence>
<evidence type="ECO:0000313" key="1">
    <source>
        <dbReference type="EMBL" id="KAA6387422.1"/>
    </source>
</evidence>
<dbReference type="AlphaFoldDB" id="A0A5J4VY22"/>
<comment type="caution">
    <text evidence="1">The sequence shown here is derived from an EMBL/GenBank/DDBJ whole genome shotgun (WGS) entry which is preliminary data.</text>
</comment>
<accession>A0A5J4VY22</accession>
<organism evidence="1 2">
    <name type="scientific">Streblomastix strix</name>
    <dbReference type="NCBI Taxonomy" id="222440"/>
    <lineage>
        <taxon>Eukaryota</taxon>
        <taxon>Metamonada</taxon>
        <taxon>Preaxostyla</taxon>
        <taxon>Oxymonadida</taxon>
        <taxon>Streblomastigidae</taxon>
        <taxon>Streblomastix</taxon>
    </lineage>
</organism>
<gene>
    <name evidence="1" type="ORF">EZS28_017050</name>
</gene>
<reference evidence="1 2" key="1">
    <citation type="submission" date="2019-03" db="EMBL/GenBank/DDBJ databases">
        <title>Single cell metagenomics reveals metabolic interactions within the superorganism composed of flagellate Streblomastix strix and complex community of Bacteroidetes bacteria on its surface.</title>
        <authorList>
            <person name="Treitli S.C."/>
            <person name="Kolisko M."/>
            <person name="Husnik F."/>
            <person name="Keeling P."/>
            <person name="Hampl V."/>
        </authorList>
    </citation>
    <scope>NUCLEOTIDE SEQUENCE [LARGE SCALE GENOMIC DNA]</scope>
    <source>
        <strain evidence="1">ST1C</strain>
    </source>
</reference>
<dbReference type="Proteomes" id="UP000324800">
    <property type="component" value="Unassembled WGS sequence"/>
</dbReference>
<protein>
    <submittedName>
        <fullName evidence="1">Uncharacterized protein</fullName>
    </submittedName>
</protein>
<name>A0A5J4VY22_9EUKA</name>
<sequence length="171" mass="20038">MQTEQQIQNIAKAIISFTDSYTQNRQGNQYEQINRQRLKVRYISRWCFYYIQVYGDAQDQSELVNVEYGRVTSIAFSTAGGIGEEQDKDIDVGLKRIWWFLRELNEGRNNDWKPSFQPLPILAQRSIEQIEEEGANEEIDVQMNSNGLDCRIKYRANEAKTATLNLFIHDF</sequence>
<dbReference type="EMBL" id="SNRW01004382">
    <property type="protein sequence ID" value="KAA6387422.1"/>
    <property type="molecule type" value="Genomic_DNA"/>
</dbReference>
<proteinExistence type="predicted"/>